<dbReference type="SUPFAM" id="SSF51445">
    <property type="entry name" value="(Trans)glycosidases"/>
    <property type="match status" value="1"/>
</dbReference>
<protein>
    <submittedName>
        <fullName evidence="4">Glycosyl hydrolases family 25</fullName>
    </submittedName>
</protein>
<organism evidence="4 5">
    <name type="scientific">Weissella bombi</name>
    <dbReference type="NCBI Taxonomy" id="1505725"/>
    <lineage>
        <taxon>Bacteria</taxon>
        <taxon>Bacillati</taxon>
        <taxon>Bacillota</taxon>
        <taxon>Bacilli</taxon>
        <taxon>Lactobacillales</taxon>
        <taxon>Lactobacillaceae</taxon>
        <taxon>Weissella</taxon>
    </lineage>
</organism>
<dbReference type="InterPro" id="IPR018077">
    <property type="entry name" value="Glyco_hydro_fam25_subgr"/>
</dbReference>
<keyword evidence="5" id="KW-1185">Reference proteome</keyword>
<keyword evidence="3" id="KW-0326">Glycosidase</keyword>
<dbReference type="Proteomes" id="UP000199268">
    <property type="component" value="Unassembled WGS sequence"/>
</dbReference>
<comment type="similarity">
    <text evidence="1">Belongs to the glycosyl hydrolase 25 family.</text>
</comment>
<dbReference type="GO" id="GO:0016998">
    <property type="term" value="P:cell wall macromolecule catabolic process"/>
    <property type="evidence" value="ECO:0007669"/>
    <property type="project" value="InterPro"/>
</dbReference>
<dbReference type="InterPro" id="IPR002053">
    <property type="entry name" value="Glyco_hydro_25"/>
</dbReference>
<dbReference type="GO" id="GO:0009253">
    <property type="term" value="P:peptidoglycan catabolic process"/>
    <property type="evidence" value="ECO:0007669"/>
    <property type="project" value="InterPro"/>
</dbReference>
<dbReference type="PANTHER" id="PTHR34135:SF2">
    <property type="entry name" value="LYSOZYME"/>
    <property type="match status" value="1"/>
</dbReference>
<dbReference type="PANTHER" id="PTHR34135">
    <property type="entry name" value="LYSOZYME"/>
    <property type="match status" value="1"/>
</dbReference>
<sequence>MTLNGIDISNWQPNINLSIVPGDFVIVKVTQGVDYISPVADKQYQQAKKSGKLLGVYHFADGSGAKQEAQYYLDNIKGYIGEALLALDWEGDVVVKGVSYAKTWLDYVYKQTNIRPVIYMSKSVTNLYDWSTVAKDYGLWCAQYADKSPTGYQDTPWTDTTPFGSWSAPTIYQYSSTGNLSGYGGDLDLDKFYGTKGSWLSFTKGEQSSSSNEGSNTPVTPVQTKIPIVQYSDNDGNRAYAYTHWDAVNGKPAILSKEDLQPYALKNDLPPKIALTKGTINLKYGLPALNYAYNDKLVTVTFIGSVEKTIQNMQGDTQIGSLSNDVPKPPFDVTASLIDISNLSNMGHLKIQPNGGLVVNMTNAWNGDWISGTVSYAI</sequence>
<dbReference type="SMART" id="SM00641">
    <property type="entry name" value="Glyco_25"/>
    <property type="match status" value="1"/>
</dbReference>
<evidence type="ECO:0000313" key="4">
    <source>
        <dbReference type="EMBL" id="SCC13786.1"/>
    </source>
</evidence>
<dbReference type="AlphaFoldDB" id="A0A1C4C3T3"/>
<dbReference type="EMBL" id="FMAO01000021">
    <property type="protein sequence ID" value="SCC13786.1"/>
    <property type="molecule type" value="Genomic_DNA"/>
</dbReference>
<name>A0A1C4C3T3_9LACO</name>
<evidence type="ECO:0000256" key="3">
    <source>
        <dbReference type="ARBA" id="ARBA00023295"/>
    </source>
</evidence>
<reference evidence="5" key="1">
    <citation type="submission" date="2016-08" db="EMBL/GenBank/DDBJ databases">
        <authorList>
            <person name="Varghese N."/>
            <person name="Submissions Spin"/>
        </authorList>
    </citation>
    <scope>NUCLEOTIDE SEQUENCE [LARGE SCALE GENOMIC DNA]</scope>
    <source>
        <strain evidence="5">R-53094</strain>
    </source>
</reference>
<dbReference type="GO" id="GO:0016052">
    <property type="term" value="P:carbohydrate catabolic process"/>
    <property type="evidence" value="ECO:0007669"/>
    <property type="project" value="TreeGrafter"/>
</dbReference>
<keyword evidence="2 4" id="KW-0378">Hydrolase</keyword>
<dbReference type="Pfam" id="PF01183">
    <property type="entry name" value="Glyco_hydro_25"/>
    <property type="match status" value="1"/>
</dbReference>
<proteinExistence type="inferred from homology"/>
<dbReference type="Gene3D" id="3.20.20.80">
    <property type="entry name" value="Glycosidases"/>
    <property type="match status" value="1"/>
</dbReference>
<gene>
    <name evidence="4" type="ORF">GA0061074_1215</name>
</gene>
<dbReference type="InterPro" id="IPR017853">
    <property type="entry name" value="GH"/>
</dbReference>
<evidence type="ECO:0000256" key="1">
    <source>
        <dbReference type="ARBA" id="ARBA00010646"/>
    </source>
</evidence>
<evidence type="ECO:0000313" key="5">
    <source>
        <dbReference type="Proteomes" id="UP000199268"/>
    </source>
</evidence>
<accession>A0A1C4C3T3</accession>
<dbReference type="OrthoDB" id="9783374at2"/>
<dbReference type="GO" id="GO:0003796">
    <property type="term" value="F:lysozyme activity"/>
    <property type="evidence" value="ECO:0007669"/>
    <property type="project" value="InterPro"/>
</dbReference>
<dbReference type="PROSITE" id="PS51904">
    <property type="entry name" value="GLYCOSYL_HYDROL_F25_2"/>
    <property type="match status" value="1"/>
</dbReference>
<dbReference type="RefSeq" id="WP_092463995.1">
    <property type="nucleotide sequence ID" value="NZ_BJEE01000010.1"/>
</dbReference>
<dbReference type="STRING" id="1505725.GA0061074_1215"/>
<evidence type="ECO:0000256" key="2">
    <source>
        <dbReference type="ARBA" id="ARBA00022801"/>
    </source>
</evidence>